<feature type="domain" description="RecA family profile 1" evidence="7">
    <location>
        <begin position="115"/>
        <end position="286"/>
    </location>
</feature>
<keyword evidence="3 6" id="KW-0547">Nucleotide-binding</keyword>
<evidence type="ECO:0000256" key="1">
    <source>
        <dbReference type="ARBA" id="ARBA00004123"/>
    </source>
</evidence>
<dbReference type="PANTHER" id="PTHR22942">
    <property type="entry name" value="RECA/RAD51/RADA DNA STRAND-PAIRING FAMILY MEMBER"/>
    <property type="match status" value="1"/>
</dbReference>
<dbReference type="InterPro" id="IPR016467">
    <property type="entry name" value="DNA_recomb/repair_RecA-like"/>
</dbReference>
<name>A0A9P6WAX7_RHOMI</name>
<dbReference type="InterPro" id="IPR013632">
    <property type="entry name" value="Rad51_C"/>
</dbReference>
<dbReference type="GO" id="GO:0042148">
    <property type="term" value="P:DNA strand invasion"/>
    <property type="evidence" value="ECO:0007669"/>
    <property type="project" value="TreeGrafter"/>
</dbReference>
<gene>
    <name evidence="9" type="primary">RAD51</name>
    <name evidence="9" type="ORF">C6P46_000139</name>
</gene>
<dbReference type="InterPro" id="IPR003593">
    <property type="entry name" value="AAA+_ATPase"/>
</dbReference>
<evidence type="ECO:0000256" key="2">
    <source>
        <dbReference type="ARBA" id="ARBA00007095"/>
    </source>
</evidence>
<evidence type="ECO:0000256" key="6">
    <source>
        <dbReference type="RuleBase" id="RU003422"/>
    </source>
</evidence>
<keyword evidence="10" id="KW-1185">Reference proteome</keyword>
<dbReference type="InterPro" id="IPR020588">
    <property type="entry name" value="RecA_ATP-bd"/>
</dbReference>
<dbReference type="GO" id="GO:0007131">
    <property type="term" value="P:reciprocal meiotic recombination"/>
    <property type="evidence" value="ECO:0007669"/>
    <property type="project" value="TreeGrafter"/>
</dbReference>
<dbReference type="GO" id="GO:0070192">
    <property type="term" value="P:chromosome organization involved in meiotic cell cycle"/>
    <property type="evidence" value="ECO:0007669"/>
    <property type="project" value="TreeGrafter"/>
</dbReference>
<dbReference type="SUPFAM" id="SSF52540">
    <property type="entry name" value="P-loop containing nucleoside triphosphate hydrolases"/>
    <property type="match status" value="1"/>
</dbReference>
<dbReference type="PROSITE" id="PS50162">
    <property type="entry name" value="RECA_2"/>
    <property type="match status" value="1"/>
</dbReference>
<evidence type="ECO:0000313" key="9">
    <source>
        <dbReference type="EMBL" id="KAG0667602.1"/>
    </source>
</evidence>
<comment type="caution">
    <text evidence="9">The sequence shown here is derived from an EMBL/GenBank/DDBJ whole genome shotgun (WGS) entry which is preliminary data.</text>
</comment>
<dbReference type="FunFam" id="3.40.50.300:FF:000092">
    <property type="entry name" value="DNA repair protein Rad51 homolog"/>
    <property type="match status" value="1"/>
</dbReference>
<dbReference type="PANTHER" id="PTHR22942:SF39">
    <property type="entry name" value="DNA REPAIR PROTEIN RAD51 HOMOLOG 1"/>
    <property type="match status" value="1"/>
</dbReference>
<feature type="domain" description="RecA family profile 2" evidence="8">
    <location>
        <begin position="295"/>
        <end position="356"/>
    </location>
</feature>
<comment type="subcellular location">
    <subcellularLocation>
        <location evidence="1">Nucleus</location>
    </subcellularLocation>
</comment>
<accession>A0A9P6WAX7</accession>
<dbReference type="AlphaFoldDB" id="A0A9P6WAX7"/>
<proteinExistence type="inferred from homology"/>
<dbReference type="GO" id="GO:0000794">
    <property type="term" value="C:condensed nuclear chromosome"/>
    <property type="evidence" value="ECO:0007669"/>
    <property type="project" value="TreeGrafter"/>
</dbReference>
<evidence type="ECO:0000313" key="10">
    <source>
        <dbReference type="Proteomes" id="UP000777482"/>
    </source>
</evidence>
<dbReference type="GO" id="GO:0005524">
    <property type="term" value="F:ATP binding"/>
    <property type="evidence" value="ECO:0007669"/>
    <property type="project" value="UniProtKB-KW"/>
</dbReference>
<dbReference type="GO" id="GO:0003697">
    <property type="term" value="F:single-stranded DNA binding"/>
    <property type="evidence" value="ECO:0007669"/>
    <property type="project" value="TreeGrafter"/>
</dbReference>
<dbReference type="OrthoDB" id="10251254at2759"/>
<evidence type="ECO:0000256" key="4">
    <source>
        <dbReference type="ARBA" id="ARBA00022840"/>
    </source>
</evidence>
<dbReference type="GO" id="GO:0003690">
    <property type="term" value="F:double-stranded DNA binding"/>
    <property type="evidence" value="ECO:0007669"/>
    <property type="project" value="TreeGrafter"/>
</dbReference>
<dbReference type="GO" id="GO:0006312">
    <property type="term" value="P:mitotic recombination"/>
    <property type="evidence" value="ECO:0007669"/>
    <property type="project" value="TreeGrafter"/>
</dbReference>
<evidence type="ECO:0000259" key="7">
    <source>
        <dbReference type="PROSITE" id="PS50162"/>
    </source>
</evidence>
<dbReference type="Pfam" id="PF14520">
    <property type="entry name" value="HHH_5"/>
    <property type="match status" value="1"/>
</dbReference>
<dbReference type="Gene3D" id="3.40.50.300">
    <property type="entry name" value="P-loop containing nucleotide triphosphate hydrolases"/>
    <property type="match status" value="1"/>
</dbReference>
<dbReference type="GO" id="GO:0140664">
    <property type="term" value="F:ATP-dependent DNA damage sensor activity"/>
    <property type="evidence" value="ECO:0007669"/>
    <property type="project" value="InterPro"/>
</dbReference>
<dbReference type="InterPro" id="IPR027417">
    <property type="entry name" value="P-loop_NTPase"/>
</dbReference>
<protein>
    <submittedName>
        <fullName evidence="9">Recombinase rad51</fullName>
    </submittedName>
</protein>
<organism evidence="9 10">
    <name type="scientific">Rhodotorula mucilaginosa</name>
    <name type="common">Yeast</name>
    <name type="synonym">Rhodotorula rubra</name>
    <dbReference type="NCBI Taxonomy" id="5537"/>
    <lineage>
        <taxon>Eukaryota</taxon>
        <taxon>Fungi</taxon>
        <taxon>Dikarya</taxon>
        <taxon>Basidiomycota</taxon>
        <taxon>Pucciniomycotina</taxon>
        <taxon>Microbotryomycetes</taxon>
        <taxon>Sporidiobolales</taxon>
        <taxon>Sporidiobolaceae</taxon>
        <taxon>Rhodotorula</taxon>
    </lineage>
</organism>
<sequence>MSQGSQGQQEFGDDAAGRVLPQPVSVLVAHGISLKDCEKLTEAGYATLEAVAYTPKKLLCQVKGISEAKADKIITQGAQIMLYRTGRGSERADHSFVRRSRSQQDDSDGLYDCHRVTRARPRLAHQNFRLSGGIETGAITELYGEFRTGKSQICHQLAVTCQLPCDMKGGEGKCLYIDTEGTFRPERLLAIAERYGMNGEDVLDNVAYARAYNADHQSNLLVLAGAMMSESRFSLIIVDSVTSLYRTDYSGRGELSARQMHLAKFLRSLMRLADEFGVAVVVTNQVVASVDNAPGAPADARKPIGGNIMAHASTTRVSMRKGRGPERIARIVDSPCMPEADAKFQITAQGISDVNDGADDDE</sequence>
<evidence type="ECO:0000256" key="5">
    <source>
        <dbReference type="ARBA" id="ARBA00023242"/>
    </source>
</evidence>
<dbReference type="EMBL" id="PUHQ01000001">
    <property type="protein sequence ID" value="KAG0667602.1"/>
    <property type="molecule type" value="Genomic_DNA"/>
</dbReference>
<dbReference type="GO" id="GO:0000150">
    <property type="term" value="F:DNA strand exchange activity"/>
    <property type="evidence" value="ECO:0007669"/>
    <property type="project" value="TreeGrafter"/>
</dbReference>
<reference evidence="9 10" key="1">
    <citation type="submission" date="2020-11" db="EMBL/GenBank/DDBJ databases">
        <title>Kefir isolates.</title>
        <authorList>
            <person name="Marcisauskas S."/>
            <person name="Kim Y."/>
            <person name="Blasche S."/>
        </authorList>
    </citation>
    <scope>NUCLEOTIDE SEQUENCE [LARGE SCALE GENOMIC DNA]</scope>
    <source>
        <strain evidence="9 10">KR</strain>
    </source>
</reference>
<evidence type="ECO:0000259" key="8">
    <source>
        <dbReference type="PROSITE" id="PS50163"/>
    </source>
</evidence>
<dbReference type="NCBIfam" id="NF003301">
    <property type="entry name" value="PRK04301.1"/>
    <property type="match status" value="1"/>
</dbReference>
<dbReference type="PROSITE" id="PS50163">
    <property type="entry name" value="RECA_3"/>
    <property type="match status" value="1"/>
</dbReference>
<dbReference type="SUPFAM" id="SSF47794">
    <property type="entry name" value="Rad51 N-terminal domain-like"/>
    <property type="match status" value="1"/>
</dbReference>
<dbReference type="Pfam" id="PF08423">
    <property type="entry name" value="Rad51"/>
    <property type="match status" value="1"/>
</dbReference>
<evidence type="ECO:0000256" key="3">
    <source>
        <dbReference type="ARBA" id="ARBA00022741"/>
    </source>
</evidence>
<dbReference type="SMART" id="SM00382">
    <property type="entry name" value="AAA"/>
    <property type="match status" value="1"/>
</dbReference>
<dbReference type="GO" id="GO:0000730">
    <property type="term" value="P:DNA recombinase assembly"/>
    <property type="evidence" value="ECO:0007669"/>
    <property type="project" value="TreeGrafter"/>
</dbReference>
<keyword evidence="4 6" id="KW-0067">ATP-binding</keyword>
<comment type="similarity">
    <text evidence="2">Belongs to the RecA family. RAD51 subfamily.</text>
</comment>
<dbReference type="PIRSF" id="PIRSF005856">
    <property type="entry name" value="Rad51"/>
    <property type="match status" value="1"/>
</dbReference>
<dbReference type="Gene3D" id="1.10.150.20">
    <property type="entry name" value="5' to 3' exonuclease, C-terminal subdomain"/>
    <property type="match status" value="1"/>
</dbReference>
<dbReference type="InterPro" id="IPR020587">
    <property type="entry name" value="RecA_monomer-monomer_interface"/>
</dbReference>
<dbReference type="Proteomes" id="UP000777482">
    <property type="component" value="Unassembled WGS sequence"/>
</dbReference>
<dbReference type="InterPro" id="IPR010995">
    <property type="entry name" value="DNA_repair_Rad51/TF_NusA_a-hlx"/>
</dbReference>
<keyword evidence="5" id="KW-0539">Nucleus</keyword>